<keyword evidence="7 11" id="KW-0406">Ion transport</keyword>
<sequence>MASAMLKSFYIILIIFSAVIVCSKCAFLINGLISVLFYLLSGQGHRYDIGWFLTETSPHMWAGLGVAASLSLSVLGAGWGIFSTGASILGGGVKAPRIRTKNLVSIIFCEAVAIFGIIMALVFVGLMQPFNRSGASEEVIARNLAAGYMIFGGGLTVGFSNLVCGLSIGIVGSGAALADAANPSLFVKILIIEIFASAIGLFGMIVGIVQTNKAAMGN</sequence>
<organism evidence="14 16">
    <name type="scientific">Dracunculus medinensis</name>
    <name type="common">Guinea worm</name>
    <dbReference type="NCBI Taxonomy" id="318479"/>
    <lineage>
        <taxon>Eukaryota</taxon>
        <taxon>Metazoa</taxon>
        <taxon>Ecdysozoa</taxon>
        <taxon>Nematoda</taxon>
        <taxon>Chromadorea</taxon>
        <taxon>Rhabditida</taxon>
        <taxon>Spirurina</taxon>
        <taxon>Dracunculoidea</taxon>
        <taxon>Dracunculidae</taxon>
        <taxon>Dracunculus</taxon>
    </lineage>
</organism>
<proteinExistence type="inferred from homology"/>
<evidence type="ECO:0000256" key="4">
    <source>
        <dbReference type="ARBA" id="ARBA00022692"/>
    </source>
</evidence>
<dbReference type="Proteomes" id="UP000274756">
    <property type="component" value="Unassembled WGS sequence"/>
</dbReference>
<dbReference type="AlphaFoldDB" id="A0A0N4U2V7"/>
<dbReference type="InterPro" id="IPR035921">
    <property type="entry name" value="F/V-ATP_Csub_sf"/>
</dbReference>
<dbReference type="EMBL" id="UYYG01001152">
    <property type="protein sequence ID" value="VDN55422.1"/>
    <property type="molecule type" value="Genomic_DNA"/>
</dbReference>
<comment type="subunit">
    <text evidence="9">V-ATPase is a heteromultimeric enzyme made up of two complexes: the ATP-hydrolytic V1 complex and the proton translocation V0 complex. The V1 complex consists of three catalytic AB heterodimers that form a heterohexamer, three peripheral stalks each consisting of EG heterodimers, one central rotor including subunits D and F, and the regulatory subunits C and H. The proton translocation complex V0 consists of the proton transport subunit a, a ring of proteolipid subunits c9c'', rotary subunit d, subunits e and f, and the accessory subunits vah-19/Ac45 and vah-20/PRR.</text>
</comment>
<keyword evidence="6 11" id="KW-1133">Transmembrane helix</keyword>
<keyword evidence="5" id="KW-0375">Hydrogen ion transport</keyword>
<dbReference type="PANTHER" id="PTHR10263">
    <property type="entry name" value="V-TYPE PROTON ATPASE PROTEOLIPID SUBUNIT"/>
    <property type="match status" value="1"/>
</dbReference>
<evidence type="ECO:0000313" key="13">
    <source>
        <dbReference type="EMBL" id="VDN55422.1"/>
    </source>
</evidence>
<dbReference type="Pfam" id="PF00137">
    <property type="entry name" value="ATP-synt_C"/>
    <property type="match status" value="2"/>
</dbReference>
<reference evidence="13 15" key="2">
    <citation type="submission" date="2018-11" db="EMBL/GenBank/DDBJ databases">
        <authorList>
            <consortium name="Pathogen Informatics"/>
        </authorList>
    </citation>
    <scope>NUCLEOTIDE SEQUENCE [LARGE SCALE GENOMIC DNA]</scope>
</reference>
<evidence type="ECO:0000313" key="15">
    <source>
        <dbReference type="Proteomes" id="UP000274756"/>
    </source>
</evidence>
<keyword evidence="15" id="KW-1185">Reference proteome</keyword>
<feature type="transmembrane region" description="Helical" evidence="11">
    <location>
        <begin position="103"/>
        <end position="126"/>
    </location>
</feature>
<evidence type="ECO:0000256" key="6">
    <source>
        <dbReference type="ARBA" id="ARBA00022989"/>
    </source>
</evidence>
<comment type="subcellular location">
    <subcellularLocation>
        <location evidence="1">Membrane</location>
        <topology evidence="1">Multi-pass membrane protein</topology>
    </subcellularLocation>
</comment>
<evidence type="ECO:0000256" key="8">
    <source>
        <dbReference type="ARBA" id="ARBA00023136"/>
    </source>
</evidence>
<dbReference type="WBParaSite" id="DME_0000103501-mRNA-1">
    <property type="protein sequence ID" value="DME_0000103501-mRNA-1"/>
    <property type="gene ID" value="DME_0000103501"/>
</dbReference>
<keyword evidence="3 11" id="KW-0813">Transport</keyword>
<protein>
    <recommendedName>
        <fullName evidence="10">V-type proton ATPase 21 kDa proteolipid subunit c''</fullName>
    </recommendedName>
</protein>
<feature type="transmembrane region" description="Helical" evidence="11">
    <location>
        <begin position="146"/>
        <end position="178"/>
    </location>
</feature>
<dbReference type="InterPro" id="IPR002379">
    <property type="entry name" value="ATPase_proteolipid_c-like_dom"/>
</dbReference>
<evidence type="ECO:0000313" key="14">
    <source>
        <dbReference type="Proteomes" id="UP000038040"/>
    </source>
</evidence>
<evidence type="ECO:0000256" key="2">
    <source>
        <dbReference type="ARBA" id="ARBA00007296"/>
    </source>
</evidence>
<feature type="transmembrane region" description="Helical" evidence="11">
    <location>
        <begin position="12"/>
        <end position="40"/>
    </location>
</feature>
<keyword evidence="8 11" id="KW-0472">Membrane</keyword>
<evidence type="ECO:0000259" key="12">
    <source>
        <dbReference type="Pfam" id="PF00137"/>
    </source>
</evidence>
<feature type="domain" description="V-ATPase proteolipid subunit C-like" evidence="12">
    <location>
        <begin position="151"/>
        <end position="209"/>
    </location>
</feature>
<evidence type="ECO:0000256" key="11">
    <source>
        <dbReference type="RuleBase" id="RU363060"/>
    </source>
</evidence>
<gene>
    <name evidence="13" type="ORF">DME_LOCUS5395</name>
</gene>
<reference evidence="16" key="1">
    <citation type="submission" date="2017-02" db="UniProtKB">
        <authorList>
            <consortium name="WormBaseParasite"/>
        </authorList>
    </citation>
    <scope>IDENTIFICATION</scope>
</reference>
<evidence type="ECO:0000256" key="3">
    <source>
        <dbReference type="ARBA" id="ARBA00022448"/>
    </source>
</evidence>
<feature type="domain" description="V-ATPase proteolipid subunit C-like" evidence="12">
    <location>
        <begin position="64"/>
        <end position="122"/>
    </location>
</feature>
<dbReference type="STRING" id="318479.A0A0N4U2V7"/>
<comment type="caution">
    <text evidence="11">Lacks conserved residue(s) required for the propagation of feature annotation.</text>
</comment>
<evidence type="ECO:0000313" key="16">
    <source>
        <dbReference type="WBParaSite" id="DME_0000103501-mRNA-1"/>
    </source>
</evidence>
<comment type="similarity">
    <text evidence="2 11">Belongs to the V-ATPase proteolipid subunit family.</text>
</comment>
<evidence type="ECO:0000256" key="7">
    <source>
        <dbReference type="ARBA" id="ARBA00023065"/>
    </source>
</evidence>
<evidence type="ECO:0000256" key="1">
    <source>
        <dbReference type="ARBA" id="ARBA00004141"/>
    </source>
</evidence>
<evidence type="ECO:0000256" key="5">
    <source>
        <dbReference type="ARBA" id="ARBA00022781"/>
    </source>
</evidence>
<accession>A0A0N4U2V7</accession>
<name>A0A0N4U2V7_DRAME</name>
<dbReference type="PRINTS" id="PR00122">
    <property type="entry name" value="VACATPASE"/>
</dbReference>
<dbReference type="CDD" id="cd18178">
    <property type="entry name" value="ATP-synt_Vo_c_ATP6F_rpt2"/>
    <property type="match status" value="1"/>
</dbReference>
<dbReference type="SUPFAM" id="SSF81333">
    <property type="entry name" value="F1F0 ATP synthase subunit C"/>
    <property type="match status" value="2"/>
</dbReference>
<feature type="transmembrane region" description="Helical" evidence="11">
    <location>
        <begin position="60"/>
        <end position="82"/>
    </location>
</feature>
<dbReference type="Proteomes" id="UP000038040">
    <property type="component" value="Unplaced"/>
</dbReference>
<keyword evidence="4 11" id="KW-0812">Transmembrane</keyword>
<dbReference type="InterPro" id="IPR000245">
    <property type="entry name" value="ATPase_proteolipid_csu"/>
</dbReference>
<comment type="function">
    <text evidence="11">Proton-conducting pore forming of the V0 complex of vacuolar(H+)-ATPase (V-ATPase), a multisubunit enzyme composed of a peripheral complex (V1) that hydrolyzes ATP and a membrane integral complex (V0) that translocates protons. V-ATPase is responsible for acidifying and maintaining the pH of intracellular compartments and in some cell types, is targeted to the plasma membrane, where it is responsible for acidifying the extracellular environment.</text>
</comment>
<dbReference type="GO" id="GO:0033179">
    <property type="term" value="C:proton-transporting V-type ATPase, V0 domain"/>
    <property type="evidence" value="ECO:0007669"/>
    <property type="project" value="InterPro"/>
</dbReference>
<dbReference type="GO" id="GO:0046961">
    <property type="term" value="F:proton-transporting ATPase activity, rotational mechanism"/>
    <property type="evidence" value="ECO:0007669"/>
    <property type="project" value="InterPro"/>
</dbReference>
<dbReference type="FunFam" id="1.20.120.610:FF:000002">
    <property type="entry name" value="V-type proton ATPase proteolipid subunit"/>
    <property type="match status" value="1"/>
</dbReference>
<evidence type="ECO:0000256" key="10">
    <source>
        <dbReference type="ARBA" id="ARBA00071448"/>
    </source>
</evidence>
<evidence type="ECO:0000256" key="9">
    <source>
        <dbReference type="ARBA" id="ARBA00046574"/>
    </source>
</evidence>
<dbReference type="Gene3D" id="1.20.120.610">
    <property type="entry name" value="lithium bound rotor ring of v- atpase"/>
    <property type="match status" value="1"/>
</dbReference>
<dbReference type="CDD" id="cd18177">
    <property type="entry name" value="ATP-synt_Vo_c_ATP6F_rpt1"/>
    <property type="match status" value="1"/>
</dbReference>
<feature type="transmembrane region" description="Helical" evidence="11">
    <location>
        <begin position="185"/>
        <end position="209"/>
    </location>
</feature>
<dbReference type="OrthoDB" id="10264021at2759"/>